<accession>A0ABV9RG76</accession>
<evidence type="ECO:0000313" key="2">
    <source>
        <dbReference type="Proteomes" id="UP001595909"/>
    </source>
</evidence>
<dbReference type="Proteomes" id="UP001595909">
    <property type="component" value="Unassembled WGS sequence"/>
</dbReference>
<comment type="caution">
    <text evidence="1">The sequence shown here is derived from an EMBL/GenBank/DDBJ whole genome shotgun (WGS) entry which is preliminary data.</text>
</comment>
<dbReference type="RefSeq" id="WP_274191477.1">
    <property type="nucleotide sequence ID" value="NZ_BAABHN010000020.1"/>
</dbReference>
<proteinExistence type="predicted"/>
<organism evidence="1 2">
    <name type="scientific">Actinomycetospora chibensis</name>
    <dbReference type="NCBI Taxonomy" id="663606"/>
    <lineage>
        <taxon>Bacteria</taxon>
        <taxon>Bacillati</taxon>
        <taxon>Actinomycetota</taxon>
        <taxon>Actinomycetes</taxon>
        <taxon>Pseudonocardiales</taxon>
        <taxon>Pseudonocardiaceae</taxon>
        <taxon>Actinomycetospora</taxon>
    </lineage>
</organism>
<name>A0ABV9RG76_9PSEU</name>
<sequence>MADDGRHPAGRLAAVLHRQGPGLGREQALLAGIAGDFPGSPVTLAFGVVLADDRMERLTIRPADG</sequence>
<gene>
    <name evidence="1" type="ORF">ACFPEL_09810</name>
</gene>
<evidence type="ECO:0000313" key="1">
    <source>
        <dbReference type="EMBL" id="MFC4832705.1"/>
    </source>
</evidence>
<keyword evidence="2" id="KW-1185">Reference proteome</keyword>
<dbReference type="EMBL" id="JBHSIM010000020">
    <property type="protein sequence ID" value="MFC4832705.1"/>
    <property type="molecule type" value="Genomic_DNA"/>
</dbReference>
<reference evidence="2" key="1">
    <citation type="journal article" date="2019" name="Int. J. Syst. Evol. Microbiol.">
        <title>The Global Catalogue of Microorganisms (GCM) 10K type strain sequencing project: providing services to taxonomists for standard genome sequencing and annotation.</title>
        <authorList>
            <consortium name="The Broad Institute Genomics Platform"/>
            <consortium name="The Broad Institute Genome Sequencing Center for Infectious Disease"/>
            <person name="Wu L."/>
            <person name="Ma J."/>
        </authorList>
    </citation>
    <scope>NUCLEOTIDE SEQUENCE [LARGE SCALE GENOMIC DNA]</scope>
    <source>
        <strain evidence="2">CCUG 50347</strain>
    </source>
</reference>
<protein>
    <submittedName>
        <fullName evidence="1">Uncharacterized protein</fullName>
    </submittedName>
</protein>